<dbReference type="Proteomes" id="UP000261288">
    <property type="component" value="Unassembled WGS sequence"/>
</dbReference>
<protein>
    <submittedName>
        <fullName evidence="2">Uncharacterized protein</fullName>
    </submittedName>
</protein>
<feature type="compositionally biased region" description="Polar residues" evidence="1">
    <location>
        <begin position="139"/>
        <end position="151"/>
    </location>
</feature>
<proteinExistence type="predicted"/>
<reference evidence="2 3" key="1">
    <citation type="submission" date="2018-08" db="EMBL/GenBank/DDBJ databases">
        <title>A genome reference for cultivated species of the human gut microbiota.</title>
        <authorList>
            <person name="Zou Y."/>
            <person name="Xue W."/>
            <person name="Luo G."/>
        </authorList>
    </citation>
    <scope>NUCLEOTIDE SEQUENCE [LARGE SCALE GENOMIC DNA]</scope>
    <source>
        <strain evidence="2 3">TF06-45A</strain>
    </source>
</reference>
<sequence>MVKGIFGYRRRKPSQIAAASSPHRIVTSQRISHARAQLLQLRAGQHHRRANITGIERHTEDTRIGLVIIHADPSSHTHTDSSRHRRPTATARTRTNQPPAAPTATQPRRTGHVARSYRWRACFASLMALAISRLTVTNSPIDNPSTSNNCPRMSARTWKR</sequence>
<accession>A0A3E4S705</accession>
<comment type="caution">
    <text evidence="2">The sequence shown here is derived from an EMBL/GenBank/DDBJ whole genome shotgun (WGS) entry which is preliminary data.</text>
</comment>
<evidence type="ECO:0000313" key="3">
    <source>
        <dbReference type="Proteomes" id="UP000261288"/>
    </source>
</evidence>
<feature type="compositionally biased region" description="Low complexity" evidence="1">
    <location>
        <begin position="88"/>
        <end position="108"/>
    </location>
</feature>
<feature type="region of interest" description="Disordered" evidence="1">
    <location>
        <begin position="139"/>
        <end position="160"/>
    </location>
</feature>
<dbReference type="AlphaFoldDB" id="A0A3E4S705"/>
<evidence type="ECO:0000313" key="2">
    <source>
        <dbReference type="EMBL" id="RGL51108.1"/>
    </source>
</evidence>
<feature type="region of interest" description="Disordered" evidence="1">
    <location>
        <begin position="72"/>
        <end position="112"/>
    </location>
</feature>
<feature type="compositionally biased region" description="Basic and acidic residues" evidence="1">
    <location>
        <begin position="73"/>
        <end position="82"/>
    </location>
</feature>
<dbReference type="EMBL" id="QSRZ01000003">
    <property type="protein sequence ID" value="RGL51108.1"/>
    <property type="molecule type" value="Genomic_DNA"/>
</dbReference>
<name>A0A3E4S705_BIFLN</name>
<evidence type="ECO:0000256" key="1">
    <source>
        <dbReference type="SAM" id="MobiDB-lite"/>
    </source>
</evidence>
<organism evidence="2 3">
    <name type="scientific">Bifidobacterium longum</name>
    <dbReference type="NCBI Taxonomy" id="216816"/>
    <lineage>
        <taxon>Bacteria</taxon>
        <taxon>Bacillati</taxon>
        <taxon>Actinomycetota</taxon>
        <taxon>Actinomycetes</taxon>
        <taxon>Bifidobacteriales</taxon>
        <taxon>Bifidobacteriaceae</taxon>
        <taxon>Bifidobacterium</taxon>
    </lineage>
</organism>
<gene>
    <name evidence="2" type="ORF">DXC63_03500</name>
</gene>